<keyword evidence="2" id="KW-1133">Transmembrane helix</keyword>
<evidence type="ECO:0000256" key="2">
    <source>
        <dbReference type="SAM" id="Phobius"/>
    </source>
</evidence>
<dbReference type="Pfam" id="PF09699">
    <property type="entry name" value="Paired_CXXCH_1"/>
    <property type="match status" value="5"/>
</dbReference>
<organism evidence="4 5">
    <name type="scientific">Persephonella hydrogeniphila</name>
    <dbReference type="NCBI Taxonomy" id="198703"/>
    <lineage>
        <taxon>Bacteria</taxon>
        <taxon>Pseudomonadati</taxon>
        <taxon>Aquificota</taxon>
        <taxon>Aquificia</taxon>
        <taxon>Aquificales</taxon>
        <taxon>Hydrogenothermaceae</taxon>
        <taxon>Persephonella</taxon>
    </lineage>
</organism>
<dbReference type="InterPro" id="IPR036280">
    <property type="entry name" value="Multihaem_cyt_sf"/>
</dbReference>
<accession>A0A285NNY5</accession>
<dbReference type="NCBIfam" id="TIGR01905">
    <property type="entry name" value="paired_CXXCH_1"/>
    <property type="match status" value="5"/>
</dbReference>
<reference evidence="5" key="1">
    <citation type="submission" date="2017-09" db="EMBL/GenBank/DDBJ databases">
        <authorList>
            <person name="Varghese N."/>
            <person name="Submissions S."/>
        </authorList>
    </citation>
    <scope>NUCLEOTIDE SEQUENCE [LARGE SCALE GENOMIC DNA]</scope>
    <source>
        <strain evidence="5">DSM 15103</strain>
    </source>
</reference>
<dbReference type="AlphaFoldDB" id="A0A285NNY5"/>
<keyword evidence="2" id="KW-0812">Transmembrane</keyword>
<protein>
    <submittedName>
        <fullName evidence="4">Doubled CXXCH domain-containing protein</fullName>
    </submittedName>
</protein>
<keyword evidence="5" id="KW-1185">Reference proteome</keyword>
<feature type="domain" description="Doubled CXXCH motif" evidence="3">
    <location>
        <begin position="257"/>
        <end position="298"/>
    </location>
</feature>
<feature type="domain" description="Doubled CXXCH motif" evidence="3">
    <location>
        <begin position="390"/>
        <end position="437"/>
    </location>
</feature>
<feature type="domain" description="Doubled CXXCH motif" evidence="3">
    <location>
        <begin position="147"/>
        <end position="191"/>
    </location>
</feature>
<dbReference type="Proteomes" id="UP000219036">
    <property type="component" value="Unassembled WGS sequence"/>
</dbReference>
<dbReference type="Gene3D" id="3.90.10.10">
    <property type="entry name" value="Cytochrome C3"/>
    <property type="match status" value="2"/>
</dbReference>
<evidence type="ECO:0000256" key="1">
    <source>
        <dbReference type="ARBA" id="ARBA00022729"/>
    </source>
</evidence>
<name>A0A285NNY5_9AQUI</name>
<evidence type="ECO:0000313" key="4">
    <source>
        <dbReference type="EMBL" id="SNZ11230.1"/>
    </source>
</evidence>
<dbReference type="InterPro" id="IPR051829">
    <property type="entry name" value="Multiheme_Cytochr_ET"/>
</dbReference>
<dbReference type="EMBL" id="OBEI01000013">
    <property type="protein sequence ID" value="SNZ11230.1"/>
    <property type="molecule type" value="Genomic_DNA"/>
</dbReference>
<dbReference type="SUPFAM" id="SSF48695">
    <property type="entry name" value="Multiheme cytochromes"/>
    <property type="match status" value="1"/>
</dbReference>
<feature type="domain" description="Doubled CXXCH motif" evidence="3">
    <location>
        <begin position="322"/>
        <end position="358"/>
    </location>
</feature>
<dbReference type="InterPro" id="IPR010177">
    <property type="entry name" value="Paired_CXXCH_1"/>
</dbReference>
<keyword evidence="1" id="KW-0732">Signal</keyword>
<proteinExistence type="predicted"/>
<dbReference type="OrthoDB" id="5427780at2"/>
<feature type="domain" description="Doubled CXXCH motif" evidence="3">
    <location>
        <begin position="199"/>
        <end position="238"/>
    </location>
</feature>
<evidence type="ECO:0000313" key="5">
    <source>
        <dbReference type="Proteomes" id="UP000219036"/>
    </source>
</evidence>
<feature type="transmembrane region" description="Helical" evidence="2">
    <location>
        <begin position="20"/>
        <end position="40"/>
    </location>
</feature>
<dbReference type="RefSeq" id="WP_097001162.1">
    <property type="nucleotide sequence ID" value="NZ_OBEI01000013.1"/>
</dbReference>
<evidence type="ECO:0000259" key="3">
    <source>
        <dbReference type="Pfam" id="PF09699"/>
    </source>
</evidence>
<sequence length="538" mass="62975">MGKIKKLLGMLKFLKNKKVILILIAVGFILSIPPIGYYAWKKRIPQKTALVLNNIIHNVFLHKHHPGDIYGVVHIEEMEEIELSELKLPEEEKKEVEETKKLEKELKELKEQEKVAKAPKPKPKKVVKPLPLEEYPKEFLPLKKVLHRPFKQGACAICHVVDEHGKVIKKGKKYPLTKPRVDELCYSCHKERYTKKYDHKPVKKGECLKCHDPHQSDTERLLKAKTVPLLCVKCHSPENAKKLKIEKFVNINVKYKHKPVDKDCRNCHDPHTSNYKHLLITSLDWKMDFCLDCHSKVKDPKKRKKVDLTQWIKTAKYKHDAVFKKDECANCHEIHGSNHRIMLKKPMVKQCLSCHNKEVEQKETGEMLMNMEKHLKENKYWHKPIKEVEKKGGCAACHNPHGSNYPYALKKFFTTEFYLKGLKIGEIMCFSCHKEKERFTMKKVYTDKITKFRNGTENLHWRHTQGKKGRTCIACHDPHASQWPNMIGKYTNFNGILFPIRYKKTETGGSCAPACHDEFKYDRIRPVKNVGEIKEQFK</sequence>
<dbReference type="PANTHER" id="PTHR35038">
    <property type="entry name" value="DISSIMILATORY SULFITE REDUCTASE SIRA"/>
    <property type="match status" value="1"/>
</dbReference>
<dbReference type="GO" id="GO:0016491">
    <property type="term" value="F:oxidoreductase activity"/>
    <property type="evidence" value="ECO:0007669"/>
    <property type="project" value="TreeGrafter"/>
</dbReference>
<gene>
    <name evidence="4" type="ORF">SAMN06265182_2026</name>
</gene>
<dbReference type="PANTHER" id="PTHR35038:SF6">
    <property type="entry name" value="SURFACE LOCALIZED DECAHEME CYTOCHROME C LIPOPROTEIN"/>
    <property type="match status" value="1"/>
</dbReference>
<keyword evidence="2" id="KW-0472">Membrane</keyword>